<proteinExistence type="predicted"/>
<feature type="compositionally biased region" description="Polar residues" evidence="1">
    <location>
        <begin position="461"/>
        <end position="482"/>
    </location>
</feature>
<dbReference type="InterPro" id="IPR026377">
    <property type="entry name" value="Cell_surface_SprA"/>
</dbReference>
<evidence type="ECO:0000313" key="3">
    <source>
        <dbReference type="EMBL" id="TMQ47454.1"/>
    </source>
</evidence>
<feature type="compositionally biased region" description="Basic and acidic residues" evidence="1">
    <location>
        <begin position="407"/>
        <end position="427"/>
    </location>
</feature>
<feature type="domain" description="Gliding motility protein SprA N-terminal" evidence="2">
    <location>
        <begin position="476"/>
        <end position="883"/>
    </location>
</feature>
<comment type="caution">
    <text evidence="3">The sequence shown here is derived from an EMBL/GenBank/DDBJ whole genome shotgun (WGS) entry which is preliminary data.</text>
</comment>
<organism evidence="3 4">
    <name type="scientific">Eiseniibacteriota bacterium</name>
    <dbReference type="NCBI Taxonomy" id="2212470"/>
    <lineage>
        <taxon>Bacteria</taxon>
        <taxon>Candidatus Eiseniibacteriota</taxon>
    </lineage>
</organism>
<feature type="compositionally biased region" description="Low complexity" evidence="1">
    <location>
        <begin position="444"/>
        <end position="453"/>
    </location>
</feature>
<feature type="compositionally biased region" description="Basic and acidic residues" evidence="1">
    <location>
        <begin position="1277"/>
        <end position="1290"/>
    </location>
</feature>
<reference evidence="3 4" key="1">
    <citation type="journal article" date="2019" name="Nat. Microbiol.">
        <title>Mediterranean grassland soil C-N compound turnover is dependent on rainfall and depth, and is mediated by genomically divergent microorganisms.</title>
        <authorList>
            <person name="Diamond S."/>
            <person name="Andeer P.F."/>
            <person name="Li Z."/>
            <person name="Crits-Christoph A."/>
            <person name="Burstein D."/>
            <person name="Anantharaman K."/>
            <person name="Lane K.R."/>
            <person name="Thomas B.C."/>
            <person name="Pan C."/>
            <person name="Northen T.R."/>
            <person name="Banfield J.F."/>
        </authorList>
    </citation>
    <scope>NUCLEOTIDE SEQUENCE [LARGE SCALE GENOMIC DNA]</scope>
    <source>
        <strain evidence="3">WS_1</strain>
    </source>
</reference>
<evidence type="ECO:0000259" key="2">
    <source>
        <dbReference type="Pfam" id="PF14349"/>
    </source>
</evidence>
<gene>
    <name evidence="3" type="primary">sprA</name>
    <name evidence="3" type="ORF">E6K71_09810</name>
</gene>
<protein>
    <submittedName>
        <fullName evidence="3">Cell surface protein SprA</fullName>
    </submittedName>
</protein>
<evidence type="ECO:0000256" key="1">
    <source>
        <dbReference type="SAM" id="MobiDB-lite"/>
    </source>
</evidence>
<feature type="region of interest" description="Disordered" evidence="1">
    <location>
        <begin position="1277"/>
        <end position="1296"/>
    </location>
</feature>
<evidence type="ECO:0000313" key="4">
    <source>
        <dbReference type="Proteomes" id="UP000316292"/>
    </source>
</evidence>
<dbReference type="NCBIfam" id="TIGR04189">
    <property type="entry name" value="surface_SprA"/>
    <property type="match status" value="1"/>
</dbReference>
<dbReference type="InterPro" id="IPR025684">
    <property type="entry name" value="SprA_N_dom"/>
</dbReference>
<dbReference type="EMBL" id="VBOR01000110">
    <property type="protein sequence ID" value="TMQ47454.1"/>
    <property type="molecule type" value="Genomic_DNA"/>
</dbReference>
<name>A0A538S7W6_UNCEI</name>
<feature type="region of interest" description="Disordered" evidence="1">
    <location>
        <begin position="407"/>
        <end position="490"/>
    </location>
</feature>
<sequence length="1451" mass="159322">MITGLDQHGVTVDDPPDGRIDDNFLDAENGIIFFPDFHPFSPGCAPNFSQGCQDNTSRNILTGPLANDNVYYARVPDPTNQTRYYIDAQFKSSQSGYFLGRFNILENSEQVKVDNILQKKDSDYIIDYDSGQLTFTRPPGPDAVISVDYSFAPGISTVQRTLMGFSTSYSPSADFSLTSSMLYESRGAQELNPKLGEEPARSMVGDLASVMTFRPSWMTGLANLLPGVHTTAPSTLNLQGNVAVSVPNPNTKGVAYIEDMEGNRESNTVSLSRTGWMWSSIPVNADSAQSLYSSIVGDHARLQWFNPTSARGGAKEKDLKPVLTKEEGSDNEHMVLEMKVDSTNSFTGKPWTGITQPLSRTGQDLSRTRFIEVWVNDKNANHTLTNGKLHIDFGRVSEDAFWEKDQLPNHALDTEDRKGGVPDTKLDDGEDTGLDGLMDKDEPGYNPNTNPDPNGDDYHYDQSNPNDYSKINGLEGNSTGIANSRPDTEDLDLNGRLDELNSYFEATIGLSDTAYVAVDVQRDYPGNPAVRADNGWRLFRIPLDSPAFVPHGGPSWGDIKHARLWLSDMTGPMSIQVGGIELVGSRWLATPLPTAYTDTTRLTSVLFDVKVRNNKDDAATYTAPFDVPNAVGGTATRREQSLAMAYDHLQPGDSVYAFKTYSDNGSGVGYTQYRDILFYAHGDPGVEAQKLRLLARFGADTVNYYEYSLPVKSGWQDVRIPMEVLSLLKETSSDRVKIDSTTAADIGARYTVVGNPSFTRVNRITFGMTVYDPGVGPSGSGRGPGEVWVDELRLDGVRKNVGKTGNFAMQANFADVLSVNGSYAKQDQDFFRVGSGVNQGTGLNHTAVGVSSTLFLDKLLPVSGLQLPVRINVNHSADVPKYRTGSDVVLDKARSDIETRSADRQSIDFDYSRTGPRTGLTKYTIDAVTGSLAYSRSANVDPTAYDSTWSFTSRGTYTLPLGGGPGLPIPASKGLRLKFLPDVVSFGADWSAIRHSSYGRFIQGTQDSSVLRANNLGRLLTLHTRATYLPLRGITTEYQLNSARDMLQRQTGFVGNVGTEVDHQQLLGLTWAPRRVLFLNPRISLNGSYRENAGAGVRLSASDPLGLKNISNTGQVIATTGIPLSRFAQRFQGSASDSGGGNPLLWPLRFVLGRMQDIQTNFSFKRGSNLSRVTGKPGLAFITGFTQKFDPTLARASSSNLIQTREYVTGASTTIQPLPRLSVDVRADHRLSYDDQLVGPRRTYTLNWPDLNGRWLQLQQTLGLEEMLSSLVVSSHYSERDEEQGPKGKPIDTSTKTTTWGPLLRWEASFRNGIRADVTTAATKTEGLDRQLGGVTRTHLTKNHDIHLTKTYPASKGIRFPWSKRRVKLPNDVNLNLTLGIARDTQQTERAGVAPIIETDSKRLNVASGTTYNFTPSITGGFDLAFRQTKDYKQNLTQRGITISVNGQFRF</sequence>
<dbReference type="Proteomes" id="UP000316292">
    <property type="component" value="Unassembled WGS sequence"/>
</dbReference>
<dbReference type="Pfam" id="PF14349">
    <property type="entry name" value="SprA_N"/>
    <property type="match status" value="1"/>
</dbReference>
<dbReference type="Gene3D" id="2.60.120.430">
    <property type="entry name" value="Galactose-binding lectin"/>
    <property type="match status" value="1"/>
</dbReference>
<accession>A0A538S7W6</accession>